<dbReference type="EMBL" id="OX596111">
    <property type="protein sequence ID" value="CAN0359018.1"/>
    <property type="molecule type" value="Genomic_DNA"/>
</dbReference>
<evidence type="ECO:0000313" key="2">
    <source>
        <dbReference type="Proteomes" id="UP001162501"/>
    </source>
</evidence>
<name>A0AC59ZBW9_RANTA</name>
<evidence type="ECO:0000313" key="1">
    <source>
        <dbReference type="EMBL" id="CAN0359018.1"/>
    </source>
</evidence>
<gene>
    <name evidence="1" type="ORF">MRATA1EN22A_LOCUS16447</name>
</gene>
<reference evidence="1" key="2">
    <citation type="submission" date="2025-03" db="EMBL/GenBank/DDBJ databases">
        <authorList>
            <consortium name="ELIXIR-Norway"/>
            <consortium name="Elixir Norway"/>
        </authorList>
    </citation>
    <scope>NUCLEOTIDE SEQUENCE</scope>
</reference>
<reference evidence="1" key="1">
    <citation type="submission" date="2023-05" db="EMBL/GenBank/DDBJ databases">
        <authorList>
            <consortium name="ELIXIR-Norway"/>
        </authorList>
    </citation>
    <scope>NUCLEOTIDE SEQUENCE</scope>
</reference>
<protein>
    <submittedName>
        <fullName evidence="1">Uncharacterized protein</fullName>
    </submittedName>
</protein>
<organism evidence="1 2">
    <name type="scientific">Rangifer tarandus platyrhynchus</name>
    <name type="common">Svalbard reindeer</name>
    <dbReference type="NCBI Taxonomy" id="3082113"/>
    <lineage>
        <taxon>Eukaryota</taxon>
        <taxon>Metazoa</taxon>
        <taxon>Chordata</taxon>
        <taxon>Craniata</taxon>
        <taxon>Vertebrata</taxon>
        <taxon>Euteleostomi</taxon>
        <taxon>Mammalia</taxon>
        <taxon>Eutheria</taxon>
        <taxon>Laurasiatheria</taxon>
        <taxon>Artiodactyla</taxon>
        <taxon>Ruminantia</taxon>
        <taxon>Pecora</taxon>
        <taxon>Cervidae</taxon>
        <taxon>Odocoileinae</taxon>
        <taxon>Rangifer</taxon>
    </lineage>
</organism>
<proteinExistence type="predicted"/>
<dbReference type="Proteomes" id="UP001162501">
    <property type="component" value="Chromosome 27"/>
</dbReference>
<sequence>MLQYQKKFGLIRRKKPICTPSAVSVRPLRLLRSLGLSCLFLTFSSFFSAPRWEENGGRELLRGLAPPGVAGPWERAPQGNLGWNLQAPELRSRGTSLGRTVSEEGRGFCPGQGLKAARRSVSLCPSEPHQPSLFGWMLCELPQRPWLAPNHKFSPT</sequence>
<accession>A0AC59ZBW9</accession>